<organism evidence="1 3">
    <name type="scientific">Prevotella fusca JCM 17724</name>
    <dbReference type="NCBI Taxonomy" id="1236517"/>
    <lineage>
        <taxon>Bacteria</taxon>
        <taxon>Pseudomonadati</taxon>
        <taxon>Bacteroidota</taxon>
        <taxon>Bacteroidia</taxon>
        <taxon>Bacteroidales</taxon>
        <taxon>Prevotellaceae</taxon>
        <taxon>Prevotella</taxon>
    </lineage>
</organism>
<evidence type="ECO:0000313" key="1">
    <source>
        <dbReference type="EMBL" id="AKU70498.1"/>
    </source>
</evidence>
<evidence type="ECO:0000313" key="4">
    <source>
        <dbReference type="Proteomes" id="UP000682005"/>
    </source>
</evidence>
<dbReference type="KEGG" id="pfus:ADJ77_12155"/>
<protein>
    <recommendedName>
        <fullName evidence="5">Type VI secretion protein</fullName>
    </recommendedName>
</protein>
<gene>
    <name evidence="1" type="ORF">ADJ77_12155</name>
    <name evidence="2" type="ORF">J5A51_02385</name>
</gene>
<dbReference type="Proteomes" id="UP000060345">
    <property type="component" value="Chromosome 2"/>
</dbReference>
<dbReference type="eggNOG" id="COG3522">
    <property type="taxonomic scope" value="Bacteria"/>
</dbReference>
<dbReference type="STRING" id="1236517.ADJ77_12155"/>
<reference evidence="1 3" key="1">
    <citation type="submission" date="2015-07" db="EMBL/GenBank/DDBJ databases">
        <authorList>
            <person name="Noorani M."/>
        </authorList>
    </citation>
    <scope>NUCLEOTIDE SEQUENCE [LARGE SCALE GENOMIC DNA]</scope>
    <source>
        <strain evidence="1 3">W1435</strain>
    </source>
</reference>
<name>A0A0K1NNQ1_9BACT</name>
<reference evidence="2 4" key="2">
    <citation type="submission" date="2021-03" db="EMBL/GenBank/DDBJ databases">
        <title>Human Oral Microbial Genomes.</title>
        <authorList>
            <person name="Johnston C.D."/>
            <person name="Chen T."/>
            <person name="Dewhirst F.E."/>
        </authorList>
    </citation>
    <scope>NUCLEOTIDE SEQUENCE [LARGE SCALE GENOMIC DNA]</scope>
    <source>
        <strain evidence="2 4">W1435</strain>
    </source>
</reference>
<dbReference type="AlphaFoldDB" id="A0A0K1NNQ1"/>
<evidence type="ECO:0008006" key="5">
    <source>
        <dbReference type="Google" id="ProtNLM"/>
    </source>
</evidence>
<evidence type="ECO:0000313" key="3">
    <source>
        <dbReference type="Proteomes" id="UP000060345"/>
    </source>
</evidence>
<dbReference type="OrthoDB" id="1090702at2"/>
<dbReference type="EMBL" id="CP072369">
    <property type="protein sequence ID" value="QUB86133.1"/>
    <property type="molecule type" value="Genomic_DNA"/>
</dbReference>
<sequence length="383" mass="43664">MKKIEHLPINWVNGQKINNTHFFETHYNVVEMVRLNREEGLTSYNYGFGEKSEGDESSIELEIKGETAGTLSVQLKSCNAVTRNGFHILFTKELYGDFTPKCTLKDVDIDLSTRQVVCILLTVNPYKMLPVGVPDPETTPLHHPYVLPEVTLQLVLEQNLNKTFLEGNSVVAGKIIIDGGSFTNDDEYIPAIQRVNCSDRALGFLENMTTVLERIHSNALKVYSKNISNPHRSMLADNTFTICDVVKNFYCEHIFELKNIAGEQSPVYIVRLANALANLLLTSLRSLPEKDFETLLQYFDEWTNIKPSDFMHKTSDIAHLQYNHLEISRLFKGIASFLNIIDTLFHKLSELEYVGLIKENIIISEDNSGKTPESERKSWKVWD</sequence>
<dbReference type="RefSeq" id="WP_025078616.1">
    <property type="nucleotide sequence ID" value="NZ_BAKO01000019.1"/>
</dbReference>
<dbReference type="EMBL" id="CP012075">
    <property type="protein sequence ID" value="AKU70498.1"/>
    <property type="molecule type" value="Genomic_DNA"/>
</dbReference>
<accession>A0A0K1NNQ1</accession>
<evidence type="ECO:0000313" key="2">
    <source>
        <dbReference type="EMBL" id="QUB86133.1"/>
    </source>
</evidence>
<dbReference type="Proteomes" id="UP000682005">
    <property type="component" value="Chromosome 2"/>
</dbReference>
<keyword evidence="4" id="KW-1185">Reference proteome</keyword>
<proteinExistence type="predicted"/>